<evidence type="ECO:0000256" key="9">
    <source>
        <dbReference type="ARBA" id="ARBA00022840"/>
    </source>
</evidence>
<keyword evidence="7 12" id="KW-0547">Nucleotide-binding</keyword>
<dbReference type="PRINTS" id="PR00983">
    <property type="entry name" value="TRNASYNTHCYS"/>
</dbReference>
<dbReference type="EC" id="6.1.1.16" evidence="12"/>
<dbReference type="InterPro" id="IPR032678">
    <property type="entry name" value="tRNA-synt_1_cat_dom"/>
</dbReference>
<evidence type="ECO:0000256" key="2">
    <source>
        <dbReference type="ARBA" id="ARBA00005594"/>
    </source>
</evidence>
<dbReference type="CDD" id="cd00672">
    <property type="entry name" value="CysRS_core"/>
    <property type="match status" value="1"/>
</dbReference>
<evidence type="ECO:0000313" key="15">
    <source>
        <dbReference type="Proteomes" id="UP000321721"/>
    </source>
</evidence>
<keyword evidence="15" id="KW-1185">Reference proteome</keyword>
<evidence type="ECO:0000256" key="7">
    <source>
        <dbReference type="ARBA" id="ARBA00022741"/>
    </source>
</evidence>
<dbReference type="GO" id="GO:0005829">
    <property type="term" value="C:cytosol"/>
    <property type="evidence" value="ECO:0007669"/>
    <property type="project" value="TreeGrafter"/>
</dbReference>
<dbReference type="PANTHER" id="PTHR10890">
    <property type="entry name" value="CYSTEINYL-TRNA SYNTHETASE"/>
    <property type="match status" value="1"/>
</dbReference>
<feature type="binding site" evidence="12">
    <location>
        <position position="253"/>
    </location>
    <ligand>
        <name>Zn(2+)</name>
        <dbReference type="ChEBI" id="CHEBI:29105"/>
    </ligand>
</feature>
<dbReference type="SMART" id="SM00840">
    <property type="entry name" value="DALR_2"/>
    <property type="match status" value="1"/>
</dbReference>
<comment type="similarity">
    <text evidence="2 12">Belongs to the class-I aminoacyl-tRNA synthetase family.</text>
</comment>
<dbReference type="Gene3D" id="1.20.120.1910">
    <property type="entry name" value="Cysteine-tRNA ligase, C-terminal anti-codon recognition domain"/>
    <property type="match status" value="1"/>
</dbReference>
<dbReference type="Gene3D" id="3.40.50.620">
    <property type="entry name" value="HUPs"/>
    <property type="match status" value="1"/>
</dbReference>
<comment type="catalytic activity">
    <reaction evidence="12">
        <text>tRNA(Cys) + L-cysteine + ATP = L-cysteinyl-tRNA(Cys) + AMP + diphosphate</text>
        <dbReference type="Rhea" id="RHEA:17773"/>
        <dbReference type="Rhea" id="RHEA-COMP:9661"/>
        <dbReference type="Rhea" id="RHEA-COMP:9679"/>
        <dbReference type="ChEBI" id="CHEBI:30616"/>
        <dbReference type="ChEBI" id="CHEBI:33019"/>
        <dbReference type="ChEBI" id="CHEBI:35235"/>
        <dbReference type="ChEBI" id="CHEBI:78442"/>
        <dbReference type="ChEBI" id="CHEBI:78517"/>
        <dbReference type="ChEBI" id="CHEBI:456215"/>
        <dbReference type="EC" id="6.1.1.16"/>
    </reaction>
</comment>
<gene>
    <name evidence="12" type="primary">cysS</name>
    <name evidence="14" type="ORF">FRY74_12310</name>
</gene>
<dbReference type="InterPro" id="IPR015803">
    <property type="entry name" value="Cys-tRNA-ligase"/>
</dbReference>
<dbReference type="GO" id="GO:0006423">
    <property type="term" value="P:cysteinyl-tRNA aminoacylation"/>
    <property type="evidence" value="ECO:0007669"/>
    <property type="project" value="UniProtKB-UniRule"/>
</dbReference>
<dbReference type="SUPFAM" id="SSF52374">
    <property type="entry name" value="Nucleotidylyl transferase"/>
    <property type="match status" value="1"/>
</dbReference>
<comment type="subunit">
    <text evidence="3 12">Monomer.</text>
</comment>
<keyword evidence="11 12" id="KW-0030">Aminoacyl-tRNA synthetase</keyword>
<dbReference type="SUPFAM" id="SSF47323">
    <property type="entry name" value="Anticodon-binding domain of a subclass of class I aminoacyl-tRNA synthetases"/>
    <property type="match status" value="1"/>
</dbReference>
<evidence type="ECO:0000256" key="11">
    <source>
        <dbReference type="ARBA" id="ARBA00023146"/>
    </source>
</evidence>
<dbReference type="Pfam" id="PF09190">
    <property type="entry name" value="DALR_2"/>
    <property type="match status" value="1"/>
</dbReference>
<evidence type="ECO:0000256" key="12">
    <source>
        <dbReference type="HAMAP-Rule" id="MF_00041"/>
    </source>
</evidence>
<feature type="binding site" evidence="12">
    <location>
        <position position="228"/>
    </location>
    <ligand>
        <name>Zn(2+)</name>
        <dbReference type="ChEBI" id="CHEBI:29105"/>
    </ligand>
</feature>
<keyword evidence="5 12" id="KW-0436">Ligase</keyword>
<name>A0A5C6RPV5_9FLAO</name>
<evidence type="ECO:0000256" key="8">
    <source>
        <dbReference type="ARBA" id="ARBA00022833"/>
    </source>
</evidence>
<comment type="subcellular location">
    <subcellularLocation>
        <location evidence="1 12">Cytoplasm</location>
    </subcellularLocation>
</comment>
<feature type="domain" description="Cysteinyl-tRNA synthetase class Ia DALR" evidence="13">
    <location>
        <begin position="372"/>
        <end position="438"/>
    </location>
</feature>
<keyword evidence="4 12" id="KW-0963">Cytoplasm</keyword>
<dbReference type="OrthoDB" id="9815130at2"/>
<accession>A0A5C6RPV5</accession>
<evidence type="ECO:0000256" key="10">
    <source>
        <dbReference type="ARBA" id="ARBA00022917"/>
    </source>
</evidence>
<proteinExistence type="inferred from homology"/>
<dbReference type="Proteomes" id="UP000321721">
    <property type="component" value="Unassembled WGS sequence"/>
</dbReference>
<evidence type="ECO:0000256" key="4">
    <source>
        <dbReference type="ARBA" id="ARBA00022490"/>
    </source>
</evidence>
<dbReference type="GO" id="GO:0008270">
    <property type="term" value="F:zinc ion binding"/>
    <property type="evidence" value="ECO:0007669"/>
    <property type="project" value="UniProtKB-UniRule"/>
</dbReference>
<dbReference type="EMBL" id="VOOS01000006">
    <property type="protein sequence ID" value="TXB64029.1"/>
    <property type="molecule type" value="Genomic_DNA"/>
</dbReference>
<dbReference type="NCBIfam" id="TIGR00435">
    <property type="entry name" value="cysS"/>
    <property type="match status" value="1"/>
</dbReference>
<dbReference type="PANTHER" id="PTHR10890:SF3">
    <property type="entry name" value="CYSTEINE--TRNA LIGASE, CYTOPLASMIC"/>
    <property type="match status" value="1"/>
</dbReference>
<dbReference type="Pfam" id="PF01406">
    <property type="entry name" value="tRNA-synt_1e"/>
    <property type="match status" value="1"/>
</dbReference>
<feature type="binding site" evidence="12">
    <location>
        <position position="257"/>
    </location>
    <ligand>
        <name>Zn(2+)</name>
        <dbReference type="ChEBI" id="CHEBI:29105"/>
    </ligand>
</feature>
<evidence type="ECO:0000259" key="13">
    <source>
        <dbReference type="SMART" id="SM00840"/>
    </source>
</evidence>
<keyword evidence="6 12" id="KW-0479">Metal-binding</keyword>
<dbReference type="GO" id="GO:0005524">
    <property type="term" value="F:ATP binding"/>
    <property type="evidence" value="ECO:0007669"/>
    <property type="project" value="UniProtKB-UniRule"/>
</dbReference>
<feature type="short sequence motif" description="'HIGH' region" evidence="12">
    <location>
        <begin position="34"/>
        <end position="44"/>
    </location>
</feature>
<evidence type="ECO:0000256" key="1">
    <source>
        <dbReference type="ARBA" id="ARBA00004496"/>
    </source>
</evidence>
<feature type="short sequence motif" description="'KMSKS' region" evidence="12">
    <location>
        <begin position="285"/>
        <end position="289"/>
    </location>
</feature>
<comment type="caution">
    <text evidence="14">The sequence shown here is derived from an EMBL/GenBank/DDBJ whole genome shotgun (WGS) entry which is preliminary data.</text>
</comment>
<evidence type="ECO:0000256" key="5">
    <source>
        <dbReference type="ARBA" id="ARBA00022598"/>
    </source>
</evidence>
<keyword evidence="8 12" id="KW-0862">Zinc</keyword>
<sequence length="491" mass="55854">MLSSNLHLYNSLTGKKEKFTPINPPHVGMYVCGPTVYSDAHLGNIRTFLTFDIVYRYLIHLGYNVRYVRNITDVGHLIDDADEGEDKIEKRARLEKIEPMEIVQKYTNGFHSTTNLFNLIPPSIEPTATAHIIEQIEMIQQIIDNGFGYEVNGSVYFDVKKYSSTHNYGELSGRKIDELLEQTRENLEGGNEKRFFADFAIWKKASKETIMKWNSPWGIGVPGWHLECSVMSTKYLGKEFDIHGGGMDLKFPHHECEIAQSVGADGINPVKYWMHGNMLTVNGSKMSKSLGNSFLPMELITGKHPLLDKGYSPMTVRFFFLQANYRSTVDFSNEALQASEKGLKRLMIAIENLDRIKASNNSSIEIDTIIANCKKSMDDDFNTPITIANMFDGVKTINLLIEEKETITKSDLEKLKNHFHTFVFEILGLKNEEINSNSDIADSVMEVVLNLRKNAKENKDYATADFIRDELGKINITIKDNPEGSIWNYEK</sequence>
<evidence type="ECO:0000313" key="14">
    <source>
        <dbReference type="EMBL" id="TXB64029.1"/>
    </source>
</evidence>
<reference evidence="14 15" key="1">
    <citation type="submission" date="2019-08" db="EMBL/GenBank/DDBJ databases">
        <title>Genome of Vicingus serpentipes NCIMB 15042.</title>
        <authorList>
            <person name="Bowman J.P."/>
        </authorList>
    </citation>
    <scope>NUCLEOTIDE SEQUENCE [LARGE SCALE GENOMIC DNA]</scope>
    <source>
        <strain evidence="14 15">NCIMB 15042</strain>
    </source>
</reference>
<feature type="binding site" evidence="12">
    <location>
        <position position="288"/>
    </location>
    <ligand>
        <name>ATP</name>
        <dbReference type="ChEBI" id="CHEBI:30616"/>
    </ligand>
</feature>
<dbReference type="InterPro" id="IPR024909">
    <property type="entry name" value="Cys-tRNA/MSH_ligase"/>
</dbReference>
<organism evidence="14 15">
    <name type="scientific">Vicingus serpentipes</name>
    <dbReference type="NCBI Taxonomy" id="1926625"/>
    <lineage>
        <taxon>Bacteria</taxon>
        <taxon>Pseudomonadati</taxon>
        <taxon>Bacteroidota</taxon>
        <taxon>Flavobacteriia</taxon>
        <taxon>Flavobacteriales</taxon>
        <taxon>Vicingaceae</taxon>
        <taxon>Vicingus</taxon>
    </lineage>
</organism>
<keyword evidence="9 12" id="KW-0067">ATP-binding</keyword>
<keyword evidence="10 12" id="KW-0648">Protein biosynthesis</keyword>
<dbReference type="InterPro" id="IPR014729">
    <property type="entry name" value="Rossmann-like_a/b/a_fold"/>
</dbReference>
<dbReference type="InterPro" id="IPR015273">
    <property type="entry name" value="Cys-tRNA-synt_Ia_DALR"/>
</dbReference>
<evidence type="ECO:0000256" key="3">
    <source>
        <dbReference type="ARBA" id="ARBA00011245"/>
    </source>
</evidence>
<feature type="binding site" evidence="12">
    <location>
        <position position="32"/>
    </location>
    <ligand>
        <name>Zn(2+)</name>
        <dbReference type="ChEBI" id="CHEBI:29105"/>
    </ligand>
</feature>
<dbReference type="HAMAP" id="MF_00041">
    <property type="entry name" value="Cys_tRNA_synth"/>
    <property type="match status" value="1"/>
</dbReference>
<dbReference type="GO" id="GO:0004817">
    <property type="term" value="F:cysteine-tRNA ligase activity"/>
    <property type="evidence" value="ECO:0007669"/>
    <property type="project" value="UniProtKB-UniRule"/>
</dbReference>
<protein>
    <recommendedName>
        <fullName evidence="12">Cysteine--tRNA ligase</fullName>
        <ecNumber evidence="12">6.1.1.16</ecNumber>
    </recommendedName>
    <alternativeName>
        <fullName evidence="12">Cysteinyl-tRNA synthetase</fullName>
        <shortName evidence="12">CysRS</shortName>
    </alternativeName>
</protein>
<dbReference type="InterPro" id="IPR009080">
    <property type="entry name" value="tRNAsynth_Ia_anticodon-bd"/>
</dbReference>
<dbReference type="AlphaFoldDB" id="A0A5C6RPV5"/>
<evidence type="ECO:0000256" key="6">
    <source>
        <dbReference type="ARBA" id="ARBA00022723"/>
    </source>
</evidence>
<comment type="cofactor">
    <cofactor evidence="12">
        <name>Zn(2+)</name>
        <dbReference type="ChEBI" id="CHEBI:29105"/>
    </cofactor>
    <text evidence="12">Binds 1 zinc ion per subunit.</text>
</comment>
<dbReference type="RefSeq" id="WP_147102043.1">
    <property type="nucleotide sequence ID" value="NZ_VOOS01000006.1"/>
</dbReference>